<comment type="caution">
    <text evidence="2">The sequence shown here is derived from an EMBL/GenBank/DDBJ whole genome shotgun (WGS) entry which is preliminary data.</text>
</comment>
<reference evidence="2" key="1">
    <citation type="submission" date="2016-01" db="EMBL/GenBank/DDBJ databases">
        <authorList>
            <person name="Regsiter A."/>
            <person name="william w."/>
        </authorList>
    </citation>
    <scope>NUCLEOTIDE SEQUENCE</scope>
    <source>
        <strain evidence="2">NCPPB 1641</strain>
    </source>
</reference>
<dbReference type="Pfam" id="PF18013">
    <property type="entry name" value="Phage_lysozyme2"/>
    <property type="match status" value="1"/>
</dbReference>
<dbReference type="Gene3D" id="1.10.530.10">
    <property type="match status" value="1"/>
</dbReference>
<dbReference type="AlphaFoldDB" id="A0A1S7U361"/>
<keyword evidence="3" id="KW-1185">Reference proteome</keyword>
<dbReference type="RefSeq" id="WP_137396261.1">
    <property type="nucleotide sequence ID" value="NZ_LT009776.1"/>
</dbReference>
<gene>
    <name evidence="2" type="ORF">AGR7A_Lc140058</name>
</gene>
<protein>
    <recommendedName>
        <fullName evidence="1">Phage tail lysozyme domain-containing protein</fullName>
    </recommendedName>
</protein>
<dbReference type="Proteomes" id="UP000192140">
    <property type="component" value="Unassembled WGS sequence"/>
</dbReference>
<accession>A0A1S7U361</accession>
<name>A0A1S7U361_9HYPH</name>
<feature type="domain" description="Phage tail lysozyme" evidence="1">
    <location>
        <begin position="7"/>
        <end position="128"/>
    </location>
</feature>
<sequence>MSILNNENARYAYSYLKQKYGYTDAQAAGIVGNLMQESTFNTGARNKGDGRDGSDSIGIGQWNGDRAINLHGYAKATGRDVSSLDTQLDFIHHELGGAEKRAGDMLRSASTPEAATRAMIAYERPQGFSWKRPEGGHGWDNRLTHAVSAANGWGGQNYDLAQMKAQSQPLAGAPNVSSQPIETAAVAPPVEDKRPQFIKDIDNSWTGFKGKLGIEGKGADTTFLGMKLGGDNGLAKVLGGAATSLTGGDDPIQAGPLPVAGQKAVAEPIQVGLKQPSYSIGQSSDPEIELEKLKQRMNKRGGLGGLGGMYLG</sequence>
<evidence type="ECO:0000259" key="1">
    <source>
        <dbReference type="Pfam" id="PF18013"/>
    </source>
</evidence>
<organism evidence="2 3">
    <name type="scientific">Agrobacterium deltaense NCPPB 1641</name>
    <dbReference type="NCBI Taxonomy" id="1183425"/>
    <lineage>
        <taxon>Bacteria</taxon>
        <taxon>Pseudomonadati</taxon>
        <taxon>Pseudomonadota</taxon>
        <taxon>Alphaproteobacteria</taxon>
        <taxon>Hyphomicrobiales</taxon>
        <taxon>Rhizobiaceae</taxon>
        <taxon>Rhizobium/Agrobacterium group</taxon>
        <taxon>Agrobacterium</taxon>
    </lineage>
</organism>
<dbReference type="InterPro" id="IPR041219">
    <property type="entry name" value="Phage_lysozyme2"/>
</dbReference>
<proteinExistence type="predicted"/>
<dbReference type="EMBL" id="FCNP01000035">
    <property type="protein sequence ID" value="CVI61007.1"/>
    <property type="molecule type" value="Genomic_DNA"/>
</dbReference>
<evidence type="ECO:0000313" key="2">
    <source>
        <dbReference type="EMBL" id="CVI61007.1"/>
    </source>
</evidence>
<evidence type="ECO:0000313" key="3">
    <source>
        <dbReference type="Proteomes" id="UP000192140"/>
    </source>
</evidence>